<dbReference type="SUPFAM" id="SSF51206">
    <property type="entry name" value="cAMP-binding domain-like"/>
    <property type="match status" value="1"/>
</dbReference>
<dbReference type="PROSITE" id="PS50042">
    <property type="entry name" value="CNMP_BINDING_3"/>
    <property type="match status" value="1"/>
</dbReference>
<dbReference type="OrthoDB" id="313256at2759"/>
<keyword evidence="1" id="KW-0175">Coiled coil</keyword>
<dbReference type="SUPFAM" id="SSF81324">
    <property type="entry name" value="Voltage-gated potassium channels"/>
    <property type="match status" value="1"/>
</dbReference>
<evidence type="ECO:0000313" key="4">
    <source>
        <dbReference type="Proteomes" id="UP000009168"/>
    </source>
</evidence>
<evidence type="ECO:0000259" key="2">
    <source>
        <dbReference type="PROSITE" id="PS50042"/>
    </source>
</evidence>
<dbReference type="Gene3D" id="1.10.287.70">
    <property type="match status" value="1"/>
</dbReference>
<gene>
    <name evidence="3" type="ORF">TTHERM_00438970</name>
</gene>
<dbReference type="GO" id="GO:0005886">
    <property type="term" value="C:plasma membrane"/>
    <property type="evidence" value="ECO:0007669"/>
    <property type="project" value="TreeGrafter"/>
</dbReference>
<dbReference type="InterPro" id="IPR013099">
    <property type="entry name" value="K_chnl_dom"/>
</dbReference>
<dbReference type="InterPro" id="IPR050818">
    <property type="entry name" value="KCNH_animal-type"/>
</dbReference>
<reference evidence="4" key="1">
    <citation type="journal article" date="2006" name="PLoS Biol.">
        <title>Macronuclear genome sequence of the ciliate Tetrahymena thermophila, a model eukaryote.</title>
        <authorList>
            <person name="Eisen J.A."/>
            <person name="Coyne R.S."/>
            <person name="Wu M."/>
            <person name="Wu D."/>
            <person name="Thiagarajan M."/>
            <person name="Wortman J.R."/>
            <person name="Badger J.H."/>
            <person name="Ren Q."/>
            <person name="Amedeo P."/>
            <person name="Jones K.M."/>
            <person name="Tallon L.J."/>
            <person name="Delcher A.L."/>
            <person name="Salzberg S.L."/>
            <person name="Silva J.C."/>
            <person name="Haas B.J."/>
            <person name="Majoros W.H."/>
            <person name="Farzad M."/>
            <person name="Carlton J.M."/>
            <person name="Smith R.K. Jr."/>
            <person name="Garg J."/>
            <person name="Pearlman R.E."/>
            <person name="Karrer K.M."/>
            <person name="Sun L."/>
            <person name="Manning G."/>
            <person name="Elde N.C."/>
            <person name="Turkewitz A.P."/>
            <person name="Asai D.J."/>
            <person name="Wilkes D.E."/>
            <person name="Wang Y."/>
            <person name="Cai H."/>
            <person name="Collins K."/>
            <person name="Stewart B.A."/>
            <person name="Lee S.R."/>
            <person name="Wilamowska K."/>
            <person name="Weinberg Z."/>
            <person name="Ruzzo W.L."/>
            <person name="Wloga D."/>
            <person name="Gaertig J."/>
            <person name="Frankel J."/>
            <person name="Tsao C.-C."/>
            <person name="Gorovsky M.A."/>
            <person name="Keeling P.J."/>
            <person name="Waller R.F."/>
            <person name="Patron N.J."/>
            <person name="Cherry J.M."/>
            <person name="Stover N.A."/>
            <person name="Krieger C.J."/>
            <person name="del Toro C."/>
            <person name="Ryder H.F."/>
            <person name="Williamson S.C."/>
            <person name="Barbeau R.A."/>
            <person name="Hamilton E.P."/>
            <person name="Orias E."/>
        </authorList>
    </citation>
    <scope>NUCLEOTIDE SEQUENCE [LARGE SCALE GENOMIC DNA]</scope>
    <source>
        <strain evidence="4">SB210</strain>
    </source>
</reference>
<dbReference type="InterPro" id="IPR014710">
    <property type="entry name" value="RmlC-like_jellyroll"/>
</dbReference>
<dbReference type="Pfam" id="PF07885">
    <property type="entry name" value="Ion_trans_2"/>
    <property type="match status" value="1"/>
</dbReference>
<dbReference type="SMART" id="SM00100">
    <property type="entry name" value="cNMP"/>
    <property type="match status" value="1"/>
</dbReference>
<dbReference type="GeneID" id="7834196"/>
<feature type="coiled-coil region" evidence="1">
    <location>
        <begin position="323"/>
        <end position="350"/>
    </location>
</feature>
<evidence type="ECO:0000256" key="1">
    <source>
        <dbReference type="SAM" id="Coils"/>
    </source>
</evidence>
<organism evidence="3 4">
    <name type="scientific">Tetrahymena thermophila (strain SB210)</name>
    <dbReference type="NCBI Taxonomy" id="312017"/>
    <lineage>
        <taxon>Eukaryota</taxon>
        <taxon>Sar</taxon>
        <taxon>Alveolata</taxon>
        <taxon>Ciliophora</taxon>
        <taxon>Intramacronucleata</taxon>
        <taxon>Oligohymenophorea</taxon>
        <taxon>Hymenostomatida</taxon>
        <taxon>Tetrahymenina</taxon>
        <taxon>Tetrahymenidae</taxon>
        <taxon>Tetrahymena</taxon>
    </lineage>
</organism>
<dbReference type="RefSeq" id="XP_001017794.2">
    <property type="nucleotide sequence ID" value="XM_001017794.2"/>
</dbReference>
<dbReference type="CDD" id="cd00038">
    <property type="entry name" value="CAP_ED"/>
    <property type="match status" value="1"/>
</dbReference>
<proteinExistence type="predicted"/>
<protein>
    <submittedName>
        <fullName evidence="3">Cyclic nucleotide-binding domain protein</fullName>
    </submittedName>
</protein>
<feature type="domain" description="Cyclic nucleotide-binding" evidence="2">
    <location>
        <begin position="104"/>
        <end position="212"/>
    </location>
</feature>
<accession>I7MK55</accession>
<dbReference type="PANTHER" id="PTHR10217">
    <property type="entry name" value="VOLTAGE AND LIGAND GATED POTASSIUM CHANNEL"/>
    <property type="match status" value="1"/>
</dbReference>
<dbReference type="EMBL" id="GG662663">
    <property type="protein sequence ID" value="EAR97549.2"/>
    <property type="molecule type" value="Genomic_DNA"/>
</dbReference>
<evidence type="ECO:0000313" key="3">
    <source>
        <dbReference type="EMBL" id="EAR97549.2"/>
    </source>
</evidence>
<dbReference type="GO" id="GO:0042391">
    <property type="term" value="P:regulation of membrane potential"/>
    <property type="evidence" value="ECO:0007669"/>
    <property type="project" value="TreeGrafter"/>
</dbReference>
<dbReference type="Gene3D" id="2.60.120.10">
    <property type="entry name" value="Jelly Rolls"/>
    <property type="match status" value="1"/>
</dbReference>
<dbReference type="InterPro" id="IPR000595">
    <property type="entry name" value="cNMP-bd_dom"/>
</dbReference>
<dbReference type="InParanoid" id="I7MK55"/>
<dbReference type="InterPro" id="IPR018490">
    <property type="entry name" value="cNMP-bd_dom_sf"/>
</dbReference>
<dbReference type="AlphaFoldDB" id="I7MK55"/>
<dbReference type="GO" id="GO:0005249">
    <property type="term" value="F:voltage-gated potassium channel activity"/>
    <property type="evidence" value="ECO:0007669"/>
    <property type="project" value="TreeGrafter"/>
</dbReference>
<dbReference type="PANTHER" id="PTHR10217:SF435">
    <property type="entry name" value="POTASSIUM VOLTAGE-GATED CHANNEL PROTEIN EAG"/>
    <property type="match status" value="1"/>
</dbReference>
<sequence length="773" mass="90946">MVTVGYGDISPQTHVEKVMSIFTILSACGVFAYSISEVGSIFQEMQKSQKLIKNNMHYLEYYWNESEFSSIKQEQRIINQLSDNLKENLLIEANKVFILESPILKKNFSMQTLLKTISIAQEQKYTPEEVIFLKGDMECSIYFIERGSVEVQLEGFNNTQQRQNKNVQSILKQGQFFGEGSFFTGNPRRQTFRSLEFTTLLKIEREEFIKIVEEIKEDYEMFCYIKDQIILNGSTQFSRKCCLCQSEDQPAHSEYNCPFLHFIPNIKKLQNRFIYQAINTHRVKVSRKCYKFKQNLVYLREIQDDQIKFTDQNNSFINEIYQLQDQTNQLQKAQTNLTFTSEDLDSEEDDDDILSIKNHSKNQSEKYIKSNGFFNSLGIKQNIAKKNNIQVYPVRKMSDQNQQRQSFFIEKDSIDHKNMINIKRASFQIPSFSTKKNSILRIDQSQNKILELKDKGSQDSTQQQQIDFNLQSQTKKQDILDQNQQNQIQGNTIIDNNEKNEVQRKTSRPFKKDTILINRNSIVEMMDNQASDDFNINPQKHFKKYSSNQSIQYQNNYSSINQSNHYQTFYDIENFDKMQNFEIYFPFNNYDYILPYIQKKVKLLAQNKRNKIFLDNKFQNNFEISAFSKSQRSLRKSISASKLNSIQNSLEKQNNNNNSYKIVLNRQESQDNSKLLEYEKSYNQNLLSPPLLKQLKGKTSFEENDNNDEKSSQILGVTRLNIQSLQTQSINSRKSFFNRKSVSQTIKVKNSLSQQLQNISQQNIQQSQQDNQY</sequence>
<dbReference type="Proteomes" id="UP000009168">
    <property type="component" value="Unassembled WGS sequence"/>
</dbReference>
<keyword evidence="4" id="KW-1185">Reference proteome</keyword>
<dbReference type="Pfam" id="PF00027">
    <property type="entry name" value="cNMP_binding"/>
    <property type="match status" value="1"/>
</dbReference>
<dbReference type="KEGG" id="tet:TTHERM_00438970"/>
<name>I7MK55_TETTS</name>